<comment type="subcellular location">
    <subcellularLocation>
        <location evidence="1 11">Cell outer membrane</location>
        <topology evidence="1 11">Multi-pass membrane protein</topology>
    </subcellularLocation>
</comment>
<evidence type="ECO:0000256" key="4">
    <source>
        <dbReference type="ARBA" id="ARBA00022496"/>
    </source>
</evidence>
<dbReference type="InterPro" id="IPR000531">
    <property type="entry name" value="Beta-barrel_TonB"/>
</dbReference>
<evidence type="ECO:0000256" key="12">
    <source>
        <dbReference type="RuleBase" id="RU003357"/>
    </source>
</evidence>
<dbReference type="RefSeq" id="WP_222990995.1">
    <property type="nucleotide sequence ID" value="NZ_JAINVV010000008.1"/>
</dbReference>
<evidence type="ECO:0000313" key="15">
    <source>
        <dbReference type="EMBL" id="MBY8823886.1"/>
    </source>
</evidence>
<keyword evidence="8 12" id="KW-0798">TonB box</keyword>
<dbReference type="PROSITE" id="PS52016">
    <property type="entry name" value="TONB_DEPENDENT_REC_3"/>
    <property type="match status" value="1"/>
</dbReference>
<keyword evidence="6" id="KW-0408">Iron</keyword>
<sequence>MRDYSHAKKIGLLIGAATMIAMPATGRAQDSAPQAAESGGLEEIVVTARKREESLQSTPLSVSAFSGDMLDKAGIDDFSEIAARVPGFTLNPDNISEPNIFLRGIGTDIESAAASAAIGFFLNDVYLPRAQGTAIELFDLERVEIVRGPQGTLYGKNVVGGAINFITRKPTDSFRAGIEAGIGNYGAIEVKGHVGGGIGEGLSGSIAATSRMRDGFAFNTFTGNDIEDLSVFGVLGQLRYQPSDDLDILLTGDLTRRRASGKWVDIQIPSDHNIPFVNPDRRRGPNNIDGRQNADLGGVHLTANWDSGSGTLTSITAYREGTFAAKGNDGGSFIDFTRLVYDAGGRINFFAIDRDAFNDDYYVNIKDEKVKSFSQELRFRSDFEGPFNFLAGVYYQHEDVDRVEDADYIFVDYFAQGREIAETRLKSDTYAAFVEGTFDITDTLGVTAGIRYTKDRKRFSVYRETIGDFLGAEFEDEAGNFTRSFTASTKQSWDAWTPSVNLHWKPAKDVYLYALVSKGYKSGGWNGENATSPGEARASYDPEYALNYEVGAKTTWLDGRLRLNLTGFWTEYKDLQTQQFVIFDPNLPADNVISNAGKARVRGIELETAVVPVNGVTLFANYTYMKAKITGDLISTELQYDPSCFCSVPVATNLKGNVLRRSPENAFTLGGDVTLPLSDRFDGFLRADYSWTGAFFFDNENSLRTRQSSVGLLNGSFGLSTEDGKWQLSIWGKNLTNKLYESGKSDVIGSVLVSYAPPRTYGATLTWKY</sequence>
<comment type="similarity">
    <text evidence="11 12">Belongs to the TonB-dependent receptor family.</text>
</comment>
<evidence type="ECO:0000256" key="8">
    <source>
        <dbReference type="ARBA" id="ARBA00023077"/>
    </source>
</evidence>
<organism evidence="15 16">
    <name type="scientific">Sphingomonas colocasiae</name>
    <dbReference type="NCBI Taxonomy" id="1848973"/>
    <lineage>
        <taxon>Bacteria</taxon>
        <taxon>Pseudomonadati</taxon>
        <taxon>Pseudomonadota</taxon>
        <taxon>Alphaproteobacteria</taxon>
        <taxon>Sphingomonadales</taxon>
        <taxon>Sphingomonadaceae</taxon>
        <taxon>Sphingomonas</taxon>
    </lineage>
</organism>
<keyword evidence="7" id="KW-0406">Ion transport</keyword>
<keyword evidence="5 11" id="KW-0812">Transmembrane</keyword>
<dbReference type="PANTHER" id="PTHR32552:SF81">
    <property type="entry name" value="TONB-DEPENDENT OUTER MEMBRANE RECEPTOR"/>
    <property type="match status" value="1"/>
</dbReference>
<name>A0ABS7PRB5_9SPHN</name>
<evidence type="ECO:0000256" key="11">
    <source>
        <dbReference type="PROSITE-ProRule" id="PRU01360"/>
    </source>
</evidence>
<dbReference type="EMBL" id="JAINVV010000008">
    <property type="protein sequence ID" value="MBY8823886.1"/>
    <property type="molecule type" value="Genomic_DNA"/>
</dbReference>
<dbReference type="Pfam" id="PF00593">
    <property type="entry name" value="TonB_dep_Rec_b-barrel"/>
    <property type="match status" value="1"/>
</dbReference>
<keyword evidence="3 11" id="KW-1134">Transmembrane beta strand</keyword>
<evidence type="ECO:0000256" key="6">
    <source>
        <dbReference type="ARBA" id="ARBA00023004"/>
    </source>
</evidence>
<comment type="caution">
    <text evidence="15">The sequence shown here is derived from an EMBL/GenBank/DDBJ whole genome shotgun (WGS) entry which is preliminary data.</text>
</comment>
<gene>
    <name evidence="15" type="ORF">K7G82_16395</name>
</gene>
<evidence type="ECO:0000256" key="10">
    <source>
        <dbReference type="ARBA" id="ARBA00023237"/>
    </source>
</evidence>
<protein>
    <submittedName>
        <fullName evidence="15">TonB-dependent receptor</fullName>
    </submittedName>
</protein>
<dbReference type="Pfam" id="PF07715">
    <property type="entry name" value="Plug"/>
    <property type="match status" value="1"/>
</dbReference>
<keyword evidence="4" id="KW-0410">Iron transport</keyword>
<accession>A0ABS7PRB5</accession>
<evidence type="ECO:0000256" key="1">
    <source>
        <dbReference type="ARBA" id="ARBA00004571"/>
    </source>
</evidence>
<keyword evidence="9 11" id="KW-0472">Membrane</keyword>
<dbReference type="InterPro" id="IPR039426">
    <property type="entry name" value="TonB-dep_rcpt-like"/>
</dbReference>
<keyword evidence="10 11" id="KW-0998">Cell outer membrane</keyword>
<evidence type="ECO:0000259" key="13">
    <source>
        <dbReference type="Pfam" id="PF00593"/>
    </source>
</evidence>
<keyword evidence="16" id="KW-1185">Reference proteome</keyword>
<dbReference type="PANTHER" id="PTHR32552">
    <property type="entry name" value="FERRICHROME IRON RECEPTOR-RELATED"/>
    <property type="match status" value="1"/>
</dbReference>
<dbReference type="CDD" id="cd01347">
    <property type="entry name" value="ligand_gated_channel"/>
    <property type="match status" value="1"/>
</dbReference>
<dbReference type="SUPFAM" id="SSF56935">
    <property type="entry name" value="Porins"/>
    <property type="match status" value="1"/>
</dbReference>
<feature type="domain" description="TonB-dependent receptor-like beta-barrel" evidence="13">
    <location>
        <begin position="251"/>
        <end position="735"/>
    </location>
</feature>
<evidence type="ECO:0000256" key="7">
    <source>
        <dbReference type="ARBA" id="ARBA00023065"/>
    </source>
</evidence>
<dbReference type="Proteomes" id="UP000706039">
    <property type="component" value="Unassembled WGS sequence"/>
</dbReference>
<evidence type="ECO:0000313" key="16">
    <source>
        <dbReference type="Proteomes" id="UP000706039"/>
    </source>
</evidence>
<dbReference type="InterPro" id="IPR036942">
    <property type="entry name" value="Beta-barrel_TonB_sf"/>
</dbReference>
<dbReference type="InterPro" id="IPR012910">
    <property type="entry name" value="Plug_dom"/>
</dbReference>
<evidence type="ECO:0000256" key="9">
    <source>
        <dbReference type="ARBA" id="ARBA00023136"/>
    </source>
</evidence>
<proteinExistence type="inferred from homology"/>
<dbReference type="Gene3D" id="2.40.170.20">
    <property type="entry name" value="TonB-dependent receptor, beta-barrel domain"/>
    <property type="match status" value="1"/>
</dbReference>
<evidence type="ECO:0000256" key="5">
    <source>
        <dbReference type="ARBA" id="ARBA00022692"/>
    </source>
</evidence>
<reference evidence="15 16" key="1">
    <citation type="submission" date="2021-08" db="EMBL/GenBank/DDBJ databases">
        <authorList>
            <person name="Tuo L."/>
        </authorList>
    </citation>
    <scope>NUCLEOTIDE SEQUENCE [LARGE SCALE GENOMIC DNA]</scope>
    <source>
        <strain evidence="15 16">JCM 31229</strain>
    </source>
</reference>
<evidence type="ECO:0000256" key="3">
    <source>
        <dbReference type="ARBA" id="ARBA00022452"/>
    </source>
</evidence>
<evidence type="ECO:0000259" key="14">
    <source>
        <dbReference type="Pfam" id="PF07715"/>
    </source>
</evidence>
<keyword evidence="15" id="KW-0675">Receptor</keyword>
<feature type="domain" description="TonB-dependent receptor plug" evidence="14">
    <location>
        <begin position="55"/>
        <end position="162"/>
    </location>
</feature>
<keyword evidence="2 11" id="KW-0813">Transport</keyword>
<evidence type="ECO:0000256" key="2">
    <source>
        <dbReference type="ARBA" id="ARBA00022448"/>
    </source>
</evidence>